<comment type="caution">
    <text evidence="2">The sequence shown here is derived from an EMBL/GenBank/DDBJ whole genome shotgun (WGS) entry which is preliminary data.</text>
</comment>
<feature type="domain" description="GH3 C-terminal" evidence="1">
    <location>
        <begin position="7"/>
        <end position="66"/>
    </location>
</feature>
<dbReference type="OrthoDB" id="2681592at2759"/>
<evidence type="ECO:0000259" key="1">
    <source>
        <dbReference type="Pfam" id="PF23572"/>
    </source>
</evidence>
<dbReference type="GeneID" id="64697017"/>
<name>A0A9P7FM10_9AGAM</name>
<accession>A0A9P7FM10</accession>
<protein>
    <recommendedName>
        <fullName evidence="1">GH3 C-terminal domain-containing protein</fullName>
    </recommendedName>
</protein>
<evidence type="ECO:0000313" key="2">
    <source>
        <dbReference type="EMBL" id="KAG2120481.1"/>
    </source>
</evidence>
<dbReference type="EMBL" id="JABBWM010000001">
    <property type="protein sequence ID" value="KAG2120481.1"/>
    <property type="molecule type" value="Genomic_DNA"/>
</dbReference>
<evidence type="ECO:0000313" key="3">
    <source>
        <dbReference type="Proteomes" id="UP000823399"/>
    </source>
</evidence>
<dbReference type="InterPro" id="IPR055378">
    <property type="entry name" value="GH3_C"/>
</dbReference>
<dbReference type="RefSeq" id="XP_041299857.1">
    <property type="nucleotide sequence ID" value="XM_041434758.1"/>
</dbReference>
<proteinExistence type="predicted"/>
<dbReference type="AlphaFoldDB" id="A0A9P7FM10"/>
<dbReference type="Proteomes" id="UP000823399">
    <property type="component" value="Unassembled WGS sequence"/>
</dbReference>
<sequence length="80" mass="9610">MAIQQTFEDLMAANDEFRTAFWQGRARKPTIRLLEKGTFTEYRRQKCDKTNISISQVKVPVVLSDQKFREWFLERVRIEL</sequence>
<gene>
    <name evidence="2" type="ORF">F5147DRAFT_662097</name>
</gene>
<keyword evidence="3" id="KW-1185">Reference proteome</keyword>
<dbReference type="Pfam" id="PF23572">
    <property type="entry name" value="GH3_C"/>
    <property type="match status" value="1"/>
</dbReference>
<organism evidence="2 3">
    <name type="scientific">Suillus discolor</name>
    <dbReference type="NCBI Taxonomy" id="1912936"/>
    <lineage>
        <taxon>Eukaryota</taxon>
        <taxon>Fungi</taxon>
        <taxon>Dikarya</taxon>
        <taxon>Basidiomycota</taxon>
        <taxon>Agaricomycotina</taxon>
        <taxon>Agaricomycetes</taxon>
        <taxon>Agaricomycetidae</taxon>
        <taxon>Boletales</taxon>
        <taxon>Suillineae</taxon>
        <taxon>Suillaceae</taxon>
        <taxon>Suillus</taxon>
    </lineage>
</organism>
<reference evidence="2" key="1">
    <citation type="journal article" date="2020" name="New Phytol.">
        <title>Comparative genomics reveals dynamic genome evolution in host specialist ectomycorrhizal fungi.</title>
        <authorList>
            <person name="Lofgren L.A."/>
            <person name="Nguyen N.H."/>
            <person name="Vilgalys R."/>
            <person name="Ruytinx J."/>
            <person name="Liao H.L."/>
            <person name="Branco S."/>
            <person name="Kuo A."/>
            <person name="LaButti K."/>
            <person name="Lipzen A."/>
            <person name="Andreopoulos W."/>
            <person name="Pangilinan J."/>
            <person name="Riley R."/>
            <person name="Hundley H."/>
            <person name="Na H."/>
            <person name="Barry K."/>
            <person name="Grigoriev I.V."/>
            <person name="Stajich J.E."/>
            <person name="Kennedy P.G."/>
        </authorList>
    </citation>
    <scope>NUCLEOTIDE SEQUENCE</scope>
    <source>
        <strain evidence="2">FC423</strain>
    </source>
</reference>